<feature type="region of interest" description="Disordered" evidence="1">
    <location>
        <begin position="194"/>
        <end position="215"/>
    </location>
</feature>
<evidence type="ECO:0000256" key="1">
    <source>
        <dbReference type="SAM" id="MobiDB-lite"/>
    </source>
</evidence>
<evidence type="ECO:0000313" key="4">
    <source>
        <dbReference type="Proteomes" id="UP000248783"/>
    </source>
</evidence>
<dbReference type="Gene3D" id="3.40.30.10">
    <property type="entry name" value="Glutaredoxin"/>
    <property type="match status" value="1"/>
</dbReference>
<name>A0A2W5WMH8_9MICO</name>
<dbReference type="Proteomes" id="UP000248783">
    <property type="component" value="Unassembled WGS sequence"/>
</dbReference>
<dbReference type="SUPFAM" id="SSF52833">
    <property type="entry name" value="Thioredoxin-like"/>
    <property type="match status" value="1"/>
</dbReference>
<feature type="domain" description="Glutaredoxin" evidence="2">
    <location>
        <begin position="127"/>
        <end position="186"/>
    </location>
</feature>
<dbReference type="RefSeq" id="WP_111251513.1">
    <property type="nucleotide sequence ID" value="NZ_QKWH01000010.1"/>
</dbReference>
<feature type="region of interest" description="Disordered" evidence="1">
    <location>
        <begin position="1"/>
        <end position="28"/>
    </location>
</feature>
<dbReference type="PROSITE" id="PS51354">
    <property type="entry name" value="GLUTAREDOXIN_2"/>
    <property type="match status" value="1"/>
</dbReference>
<organism evidence="3 4">
    <name type="scientific">Xylanimonas oleitrophica</name>
    <dbReference type="NCBI Taxonomy" id="2607479"/>
    <lineage>
        <taxon>Bacteria</taxon>
        <taxon>Bacillati</taxon>
        <taxon>Actinomycetota</taxon>
        <taxon>Actinomycetes</taxon>
        <taxon>Micrococcales</taxon>
        <taxon>Promicromonosporaceae</taxon>
        <taxon>Xylanimonas</taxon>
    </lineage>
</organism>
<evidence type="ECO:0000313" key="3">
    <source>
        <dbReference type="EMBL" id="PZR52400.1"/>
    </source>
</evidence>
<evidence type="ECO:0000259" key="2">
    <source>
        <dbReference type="Pfam" id="PF00462"/>
    </source>
</evidence>
<gene>
    <name evidence="3" type="ORF">DNL40_12055</name>
</gene>
<dbReference type="EMBL" id="QKWH01000010">
    <property type="protein sequence ID" value="PZR52400.1"/>
    <property type="molecule type" value="Genomic_DNA"/>
</dbReference>
<sequence>MTDIERGPDPGSRPTGPPSDQQPTGARLAAARERNAGVYTLGEQDHLRTLADDSSARVIEGRDSLTGAGTGYRVATQDAARPNTKLTHAEARLVGALAASDGTLRELADAAGLAVDDVAQVLGRDKVTVLSKPGCVQCDATARALTTKGIDFVKVDVTDDDQALDLARGLGYLSVPVVVMPDGEHWAGFRPDRIADLDGPGPEPPAAPALVGPRL</sequence>
<dbReference type="InterPro" id="IPR002109">
    <property type="entry name" value="Glutaredoxin"/>
</dbReference>
<dbReference type="Pfam" id="PF00462">
    <property type="entry name" value="Glutaredoxin"/>
    <property type="match status" value="1"/>
</dbReference>
<reference evidence="3 4" key="1">
    <citation type="submission" date="2018-06" db="EMBL/GenBank/DDBJ databases">
        <title>Whole genome sequencing of a novel hydrocarbon degrading bacterial strain, PW21 isolated from oil contaminated produced water sample.</title>
        <authorList>
            <person name="Nagkirti P."/>
            <person name="Shaikh A."/>
            <person name="Gowdaman V."/>
            <person name="Engineer A.E."/>
            <person name="Dagar S."/>
            <person name="Dhakephalkar P.K."/>
        </authorList>
    </citation>
    <scope>NUCLEOTIDE SEQUENCE [LARGE SCALE GENOMIC DNA]</scope>
    <source>
        <strain evidence="3 4">PW21</strain>
    </source>
</reference>
<comment type="caution">
    <text evidence="3">The sequence shown here is derived from an EMBL/GenBank/DDBJ whole genome shotgun (WGS) entry which is preliminary data.</text>
</comment>
<proteinExistence type="predicted"/>
<dbReference type="CDD" id="cd02976">
    <property type="entry name" value="NrdH"/>
    <property type="match status" value="1"/>
</dbReference>
<dbReference type="InterPro" id="IPR036249">
    <property type="entry name" value="Thioredoxin-like_sf"/>
</dbReference>
<dbReference type="AlphaFoldDB" id="A0A2W5WMH8"/>
<protein>
    <recommendedName>
        <fullName evidence="2">Glutaredoxin domain-containing protein</fullName>
    </recommendedName>
</protein>
<keyword evidence="4" id="KW-1185">Reference proteome</keyword>
<accession>A0A2W5WMH8</accession>